<evidence type="ECO:0000256" key="2">
    <source>
        <dbReference type="ARBA" id="ARBA00006448"/>
    </source>
</evidence>
<dbReference type="PANTHER" id="PTHR34582:SF6">
    <property type="entry name" value="UPF0702 TRANSMEMBRANE PROTEIN YCAP"/>
    <property type="match status" value="1"/>
</dbReference>
<organism evidence="10 11">
    <name type="scientific">Tianweitania populi</name>
    <dbReference type="NCBI Taxonomy" id="1607949"/>
    <lineage>
        <taxon>Bacteria</taxon>
        <taxon>Pseudomonadati</taxon>
        <taxon>Pseudomonadota</taxon>
        <taxon>Alphaproteobacteria</taxon>
        <taxon>Hyphomicrobiales</taxon>
        <taxon>Phyllobacteriaceae</taxon>
        <taxon>Tianweitania</taxon>
    </lineage>
</organism>
<comment type="subcellular location">
    <subcellularLocation>
        <location evidence="1">Cell membrane</location>
        <topology evidence="1">Multi-pass membrane protein</topology>
    </subcellularLocation>
</comment>
<proteinExistence type="inferred from homology"/>
<feature type="transmembrane region" description="Helical" evidence="7">
    <location>
        <begin position="55"/>
        <end position="75"/>
    </location>
</feature>
<dbReference type="InterPro" id="IPR023090">
    <property type="entry name" value="UPF0702_alpha/beta_dom_sf"/>
</dbReference>
<keyword evidence="4 7" id="KW-0812">Transmembrane</keyword>
<dbReference type="PANTHER" id="PTHR34582">
    <property type="entry name" value="UPF0702 TRANSMEMBRANE PROTEIN YCAP"/>
    <property type="match status" value="1"/>
</dbReference>
<dbReference type="RefSeq" id="WP_189503664.1">
    <property type="nucleotide sequence ID" value="NZ_BMZQ01000002.1"/>
</dbReference>
<protein>
    <submittedName>
        <fullName evidence="10">DUF421 domain-containing protein</fullName>
    </submittedName>
</protein>
<evidence type="ECO:0000256" key="7">
    <source>
        <dbReference type="SAM" id="Phobius"/>
    </source>
</evidence>
<reference evidence="10" key="1">
    <citation type="journal article" date="2014" name="Int. J. Syst. Evol. Microbiol.">
        <title>Complete genome sequence of Corynebacterium casei LMG S-19264T (=DSM 44701T), isolated from a smear-ripened cheese.</title>
        <authorList>
            <consortium name="US DOE Joint Genome Institute (JGI-PGF)"/>
            <person name="Walter F."/>
            <person name="Albersmeier A."/>
            <person name="Kalinowski J."/>
            <person name="Ruckert C."/>
        </authorList>
    </citation>
    <scope>NUCLEOTIDE SEQUENCE</scope>
    <source>
        <strain evidence="10">KCTC 42249</strain>
    </source>
</reference>
<evidence type="ECO:0000256" key="5">
    <source>
        <dbReference type="ARBA" id="ARBA00022989"/>
    </source>
</evidence>
<evidence type="ECO:0000313" key="11">
    <source>
        <dbReference type="Proteomes" id="UP000630142"/>
    </source>
</evidence>
<dbReference type="Gene3D" id="3.30.240.20">
    <property type="entry name" value="bsu07140 like domains"/>
    <property type="match status" value="1"/>
</dbReference>
<dbReference type="EMBL" id="BMZQ01000002">
    <property type="protein sequence ID" value="GHD15046.1"/>
    <property type="molecule type" value="Genomic_DNA"/>
</dbReference>
<evidence type="ECO:0000259" key="8">
    <source>
        <dbReference type="Pfam" id="PF04239"/>
    </source>
</evidence>
<feature type="domain" description="YetF-like N-terminal transmembrane" evidence="9">
    <location>
        <begin position="12"/>
        <end position="64"/>
    </location>
</feature>
<dbReference type="InterPro" id="IPR048454">
    <property type="entry name" value="YetF_N"/>
</dbReference>
<keyword evidence="5 7" id="KW-1133">Transmembrane helix</keyword>
<keyword evidence="6 7" id="KW-0472">Membrane</keyword>
<evidence type="ECO:0000256" key="1">
    <source>
        <dbReference type="ARBA" id="ARBA00004651"/>
    </source>
</evidence>
<keyword evidence="3" id="KW-1003">Cell membrane</keyword>
<comment type="caution">
    <text evidence="10">The sequence shown here is derived from an EMBL/GenBank/DDBJ whole genome shotgun (WGS) entry which is preliminary data.</text>
</comment>
<sequence>MESVLRGVGIYIVLLLIVRLSGRRTLAQMTPFDLVLLLIIAETTQQALLGDDFSIVNSVVLIITLFLTDIALNAFKTKAPRLARWMDGAPTVLIASCKPDWHALRESRVSIDEILAAGREQHGLQRLEQIKFAILEAGGKITIIPTEDAG</sequence>
<evidence type="ECO:0000256" key="3">
    <source>
        <dbReference type="ARBA" id="ARBA00022475"/>
    </source>
</evidence>
<name>A0A8J3GKV3_9HYPH</name>
<dbReference type="Proteomes" id="UP000630142">
    <property type="component" value="Unassembled WGS sequence"/>
</dbReference>
<dbReference type="GO" id="GO:0005886">
    <property type="term" value="C:plasma membrane"/>
    <property type="evidence" value="ECO:0007669"/>
    <property type="project" value="UniProtKB-SubCell"/>
</dbReference>
<dbReference type="InterPro" id="IPR007353">
    <property type="entry name" value="DUF421"/>
</dbReference>
<gene>
    <name evidence="10" type="ORF">GCM10016234_21280</name>
</gene>
<dbReference type="AlphaFoldDB" id="A0A8J3GKV3"/>
<comment type="similarity">
    <text evidence="2">Belongs to the UPF0702 family.</text>
</comment>
<evidence type="ECO:0000256" key="6">
    <source>
        <dbReference type="ARBA" id="ARBA00023136"/>
    </source>
</evidence>
<dbReference type="Pfam" id="PF04239">
    <property type="entry name" value="DUF421"/>
    <property type="match status" value="1"/>
</dbReference>
<evidence type="ECO:0000313" key="10">
    <source>
        <dbReference type="EMBL" id="GHD15046.1"/>
    </source>
</evidence>
<feature type="transmembrane region" description="Helical" evidence="7">
    <location>
        <begin position="6"/>
        <end position="22"/>
    </location>
</feature>
<feature type="domain" description="YetF C-terminal" evidence="8">
    <location>
        <begin position="78"/>
        <end position="148"/>
    </location>
</feature>
<reference evidence="10" key="2">
    <citation type="submission" date="2020-09" db="EMBL/GenBank/DDBJ databases">
        <authorList>
            <person name="Sun Q."/>
            <person name="Kim S."/>
        </authorList>
    </citation>
    <scope>NUCLEOTIDE SEQUENCE</scope>
    <source>
        <strain evidence="10">KCTC 42249</strain>
    </source>
</reference>
<evidence type="ECO:0000259" key="9">
    <source>
        <dbReference type="Pfam" id="PF20730"/>
    </source>
</evidence>
<keyword evidence="11" id="KW-1185">Reference proteome</keyword>
<evidence type="ECO:0000256" key="4">
    <source>
        <dbReference type="ARBA" id="ARBA00022692"/>
    </source>
</evidence>
<accession>A0A8J3GKV3</accession>
<dbReference type="Pfam" id="PF20730">
    <property type="entry name" value="YetF_N"/>
    <property type="match status" value="1"/>
</dbReference>